<dbReference type="AlphaFoldDB" id="A0A5C6LCN3"/>
<gene>
    <name evidence="1" type="ORF">FSA04_05325</name>
</gene>
<accession>A0A5C6LCN3</accession>
<evidence type="ECO:0000313" key="2">
    <source>
        <dbReference type="Proteomes" id="UP000315833"/>
    </source>
</evidence>
<protein>
    <submittedName>
        <fullName evidence="1">DUF5053 domain-containing protein</fullName>
    </submittedName>
</protein>
<evidence type="ECO:0000313" key="1">
    <source>
        <dbReference type="EMBL" id="TWV76099.1"/>
    </source>
</evidence>
<comment type="caution">
    <text evidence="1">The sequence shown here is derived from an EMBL/GenBank/DDBJ whole genome shotgun (WGS) entry which is preliminary data.</text>
</comment>
<reference evidence="1 2" key="1">
    <citation type="submission" date="2019-07" db="EMBL/GenBank/DDBJ databases">
        <title>Genome sequencing of Bacteroides dorei iSURF_12.</title>
        <authorList>
            <person name="Sevigny J.L."/>
            <person name="Ruoff K.L."/>
            <person name="Price C.E."/>
            <person name="Valls R.A."/>
            <person name="O'Toole G.A."/>
        </authorList>
    </citation>
    <scope>NUCLEOTIDE SEQUENCE [LARGE SCALE GENOMIC DNA]</scope>
    <source>
        <strain evidence="1 2">ANK132K_1B</strain>
    </source>
</reference>
<proteinExistence type="predicted"/>
<organism evidence="1 2">
    <name type="scientific">Phocaeicola dorei</name>
    <dbReference type="NCBI Taxonomy" id="357276"/>
    <lineage>
        <taxon>Bacteria</taxon>
        <taxon>Pseudomonadati</taxon>
        <taxon>Bacteroidota</taxon>
        <taxon>Bacteroidia</taxon>
        <taxon>Bacteroidales</taxon>
        <taxon>Bacteroidaceae</taxon>
        <taxon>Phocaeicola</taxon>
    </lineage>
</organism>
<dbReference type="Proteomes" id="UP000315833">
    <property type="component" value="Unassembled WGS sequence"/>
</dbReference>
<dbReference type="InterPro" id="IPR032483">
    <property type="entry name" value="DUF5053"/>
</dbReference>
<sequence length="140" mass="16652">MSDIKKELKELEEIMHSTDEDREQKFEKKFLYIREHYTSEKDNEAIYNFTLNGYKQINNELENMTRYLELQNQIKSVKEIIPVSYIARNYFGKSAAWLQQRLYGYKVRGKVYTLNEKDIKTLNLALQDISKKIGSLTIAL</sequence>
<dbReference type="Pfam" id="PF16476">
    <property type="entry name" value="DUF5053"/>
    <property type="match status" value="1"/>
</dbReference>
<name>A0A5C6LCN3_9BACT</name>
<dbReference type="EMBL" id="VOIF01000004">
    <property type="protein sequence ID" value="TWV76099.1"/>
    <property type="molecule type" value="Genomic_DNA"/>
</dbReference>
<dbReference type="RefSeq" id="WP_100262731.1">
    <property type="nucleotide sequence ID" value="NZ_VOIF01000004.1"/>
</dbReference>